<evidence type="ECO:0000313" key="8">
    <source>
        <dbReference type="Proteomes" id="UP000593737"/>
    </source>
</evidence>
<proteinExistence type="predicted"/>
<dbReference type="PANTHER" id="PTHR30213:SF0">
    <property type="entry name" value="UPF0761 MEMBRANE PROTEIN YIHY"/>
    <property type="match status" value="1"/>
</dbReference>
<dbReference type="PIRSF" id="PIRSF035875">
    <property type="entry name" value="RNase_BN"/>
    <property type="match status" value="1"/>
</dbReference>
<feature type="transmembrane region" description="Helical" evidence="6">
    <location>
        <begin position="150"/>
        <end position="174"/>
    </location>
</feature>
<dbReference type="Proteomes" id="UP000593737">
    <property type="component" value="Chromosome"/>
</dbReference>
<comment type="subcellular location">
    <subcellularLocation>
        <location evidence="1">Cell membrane</location>
        <topology evidence="1">Multi-pass membrane protein</topology>
    </subcellularLocation>
</comment>
<evidence type="ECO:0000256" key="6">
    <source>
        <dbReference type="SAM" id="Phobius"/>
    </source>
</evidence>
<dbReference type="InterPro" id="IPR017039">
    <property type="entry name" value="Virul_fac_BrkB"/>
</dbReference>
<reference evidence="7 8" key="1">
    <citation type="journal article" date="2020" name="ISME J.">
        <title>Enrichment and physiological characterization of a novel comammox Nitrospira indicates ammonium inhibition of complete nitrification.</title>
        <authorList>
            <person name="Sakoula D."/>
            <person name="Koch H."/>
            <person name="Frank J."/>
            <person name="Jetten M.S.M."/>
            <person name="van Kessel M.A.H.J."/>
            <person name="Lucker S."/>
        </authorList>
    </citation>
    <scope>NUCLEOTIDE SEQUENCE [LARGE SCALE GENOMIC DNA]</scope>
    <source>
        <strain evidence="7">Comreactor17</strain>
    </source>
</reference>
<evidence type="ECO:0000256" key="4">
    <source>
        <dbReference type="ARBA" id="ARBA00022989"/>
    </source>
</evidence>
<dbReference type="PANTHER" id="PTHR30213">
    <property type="entry name" value="INNER MEMBRANE PROTEIN YHJD"/>
    <property type="match status" value="1"/>
</dbReference>
<dbReference type="AlphaFoldDB" id="A0A7S8IYT4"/>
<feature type="transmembrane region" description="Helical" evidence="6">
    <location>
        <begin position="107"/>
        <end position="130"/>
    </location>
</feature>
<feature type="transmembrane region" description="Helical" evidence="6">
    <location>
        <begin position="254"/>
        <end position="278"/>
    </location>
</feature>
<sequence>MSPLETTVKGPVNLWKRGGLSWLELGRRLWKEIEDDEVLGRGAQLAYYFLLALFPMLLFLTALLGLFPINTSTSALLQYAEEILPADALGILQRYLDHVVQGSGKEILSLGILGALWVSSSGVTAIIDALNVAYNATETRPFWKVRLTGIVLTIGLAGFVILSAVLVLFGGYLAEWASKFLGFGLFFEITWKVLQWPLAFTLMVLAIGIIYYACPNVEQEWRWVTPGAVVAVFLWLCVSLAFKVYVTNFGNYNAAYGSIGGVIVLMLWLYLSGTVILLGGEINAEIEAAARDDARQV</sequence>
<protein>
    <submittedName>
        <fullName evidence="7">Putative ribonuclease-like protein YfkH</fullName>
    </submittedName>
</protein>
<keyword evidence="5 6" id="KW-0472">Membrane</keyword>
<evidence type="ECO:0000256" key="3">
    <source>
        <dbReference type="ARBA" id="ARBA00022692"/>
    </source>
</evidence>
<dbReference type="KEGG" id="nkf:Nkreftii_002171"/>
<dbReference type="GO" id="GO:0005886">
    <property type="term" value="C:plasma membrane"/>
    <property type="evidence" value="ECO:0007669"/>
    <property type="project" value="UniProtKB-SubCell"/>
</dbReference>
<feature type="transmembrane region" description="Helical" evidence="6">
    <location>
        <begin position="194"/>
        <end position="214"/>
    </location>
</feature>
<keyword evidence="2" id="KW-1003">Cell membrane</keyword>
<keyword evidence="3 6" id="KW-0812">Transmembrane</keyword>
<accession>A0A7S8IYT4</accession>
<feature type="transmembrane region" description="Helical" evidence="6">
    <location>
        <begin position="45"/>
        <end position="69"/>
    </location>
</feature>
<evidence type="ECO:0000256" key="5">
    <source>
        <dbReference type="ARBA" id="ARBA00023136"/>
    </source>
</evidence>
<feature type="transmembrane region" description="Helical" evidence="6">
    <location>
        <begin position="221"/>
        <end position="242"/>
    </location>
</feature>
<dbReference type="Pfam" id="PF03631">
    <property type="entry name" value="Virul_fac_BrkB"/>
    <property type="match status" value="1"/>
</dbReference>
<evidence type="ECO:0000256" key="1">
    <source>
        <dbReference type="ARBA" id="ARBA00004651"/>
    </source>
</evidence>
<evidence type="ECO:0000256" key="2">
    <source>
        <dbReference type="ARBA" id="ARBA00022475"/>
    </source>
</evidence>
<name>A0A7S8IYT4_9BACT</name>
<keyword evidence="4 6" id="KW-1133">Transmembrane helix</keyword>
<organism evidence="7 8">
    <name type="scientific">Candidatus Nitrospira kreftii</name>
    <dbReference type="NCBI Taxonomy" id="2652173"/>
    <lineage>
        <taxon>Bacteria</taxon>
        <taxon>Pseudomonadati</taxon>
        <taxon>Nitrospirota</taxon>
        <taxon>Nitrospiria</taxon>
        <taxon>Nitrospirales</taxon>
        <taxon>Nitrospiraceae</taxon>
        <taxon>Nitrospira</taxon>
    </lineage>
</organism>
<gene>
    <name evidence="7" type="ORF">Nkreftii_002171</name>
</gene>
<dbReference type="NCBIfam" id="TIGR00765">
    <property type="entry name" value="yihY_not_rbn"/>
    <property type="match status" value="1"/>
</dbReference>
<evidence type="ECO:0000313" key="7">
    <source>
        <dbReference type="EMBL" id="QPD04397.1"/>
    </source>
</evidence>
<dbReference type="EMBL" id="CP047423">
    <property type="protein sequence ID" value="QPD04397.1"/>
    <property type="molecule type" value="Genomic_DNA"/>
</dbReference>